<evidence type="ECO:0000259" key="6">
    <source>
        <dbReference type="Pfam" id="PF00082"/>
    </source>
</evidence>
<dbReference type="InterPro" id="IPR036852">
    <property type="entry name" value="Peptidase_S8/S53_dom_sf"/>
</dbReference>
<dbReference type="AlphaFoldDB" id="A0A365XWW8"/>
<dbReference type="OrthoDB" id="9798386at2"/>
<dbReference type="Proteomes" id="UP000253410">
    <property type="component" value="Unassembled WGS sequence"/>
</dbReference>
<dbReference type="EMBL" id="QFFJ01000002">
    <property type="protein sequence ID" value="RBL90710.1"/>
    <property type="molecule type" value="Genomic_DNA"/>
</dbReference>
<evidence type="ECO:0000256" key="3">
    <source>
        <dbReference type="ARBA" id="ARBA00022801"/>
    </source>
</evidence>
<evidence type="ECO:0000256" key="4">
    <source>
        <dbReference type="ARBA" id="ARBA00022825"/>
    </source>
</evidence>
<dbReference type="GO" id="GO:0004252">
    <property type="term" value="F:serine-type endopeptidase activity"/>
    <property type="evidence" value="ECO:0007669"/>
    <property type="project" value="UniProtKB-UniRule"/>
</dbReference>
<protein>
    <submittedName>
        <fullName evidence="7">Serine protease</fullName>
    </submittedName>
</protein>
<evidence type="ECO:0000256" key="2">
    <source>
        <dbReference type="ARBA" id="ARBA00022670"/>
    </source>
</evidence>
<evidence type="ECO:0000313" key="7">
    <source>
        <dbReference type="EMBL" id="RBL90710.1"/>
    </source>
</evidence>
<feature type="domain" description="Peptidase S8/S53" evidence="6">
    <location>
        <begin position="237"/>
        <end position="504"/>
    </location>
</feature>
<keyword evidence="3 5" id="KW-0378">Hydrolase</keyword>
<dbReference type="InterPro" id="IPR023827">
    <property type="entry name" value="Peptidase_S8_Asp-AS"/>
</dbReference>
<evidence type="ECO:0000256" key="5">
    <source>
        <dbReference type="PROSITE-ProRule" id="PRU01240"/>
    </source>
</evidence>
<keyword evidence="2 5" id="KW-0645">Protease</keyword>
<proteinExistence type="inferred from homology"/>
<dbReference type="Gene3D" id="3.40.50.200">
    <property type="entry name" value="Peptidase S8/S53 domain"/>
    <property type="match status" value="1"/>
</dbReference>
<reference evidence="7 8" key="1">
    <citation type="submission" date="2018-05" db="EMBL/GenBank/DDBJ databases">
        <title>Chitinophaga sp. K3CV102501T nov., isolated from isolated from a monsoon evergreen broad-leaved forest soil.</title>
        <authorList>
            <person name="Lv Y."/>
        </authorList>
    </citation>
    <scope>NUCLEOTIDE SEQUENCE [LARGE SCALE GENOMIC DNA]</scope>
    <source>
        <strain evidence="7 8">GDMCC 1.1325</strain>
    </source>
</reference>
<feature type="active site" description="Charge relay system" evidence="5">
    <location>
        <position position="246"/>
    </location>
</feature>
<organism evidence="7 8">
    <name type="scientific">Chitinophaga flava</name>
    <dbReference type="NCBI Taxonomy" id="2259036"/>
    <lineage>
        <taxon>Bacteria</taxon>
        <taxon>Pseudomonadati</taxon>
        <taxon>Bacteroidota</taxon>
        <taxon>Chitinophagia</taxon>
        <taxon>Chitinophagales</taxon>
        <taxon>Chitinophagaceae</taxon>
        <taxon>Chitinophaga</taxon>
    </lineage>
</organism>
<keyword evidence="4 5" id="KW-0720">Serine protease</keyword>
<dbReference type="PROSITE" id="PS51892">
    <property type="entry name" value="SUBTILASE"/>
    <property type="match status" value="1"/>
</dbReference>
<dbReference type="PRINTS" id="PR00723">
    <property type="entry name" value="SUBTILISIN"/>
</dbReference>
<dbReference type="SUPFAM" id="SSF52743">
    <property type="entry name" value="Subtilisin-like"/>
    <property type="match status" value="1"/>
</dbReference>
<dbReference type="PANTHER" id="PTHR43806:SF11">
    <property type="entry name" value="CEREVISIN-RELATED"/>
    <property type="match status" value="1"/>
</dbReference>
<dbReference type="RefSeq" id="WP_113619465.1">
    <property type="nucleotide sequence ID" value="NZ_QFFJ01000002.1"/>
</dbReference>
<dbReference type="PROSITE" id="PS00136">
    <property type="entry name" value="SUBTILASE_ASP"/>
    <property type="match status" value="1"/>
</dbReference>
<keyword evidence="8" id="KW-1185">Reference proteome</keyword>
<evidence type="ECO:0000256" key="1">
    <source>
        <dbReference type="ARBA" id="ARBA00011073"/>
    </source>
</evidence>
<dbReference type="InterPro" id="IPR000209">
    <property type="entry name" value="Peptidase_S8/S53_dom"/>
</dbReference>
<dbReference type="GO" id="GO:0006508">
    <property type="term" value="P:proteolysis"/>
    <property type="evidence" value="ECO:0007669"/>
    <property type="project" value="UniProtKB-KW"/>
</dbReference>
<sequence length="514" mass="54079">MKNSNFFAACILVAVVVSCNRQEAPLNPGRVQENPKEVMPKSAINALVNEQLRQNSRFNWKMVDDKALWSALVQGDSVLAVGYQAAGVSNLEATIDKIDIHSESWTTARQNVLNLILDNEKATGASVKSLITYEASKLPVFYVKASHLSTVKALRASGLVRYAEPSSYAKYMNDGQLAKGRSGPFTESNLLTFGCDANLPKPSLVEGSDYVNITPGAKQSWNYVLQGIPQAWTQSTGSNVKVMLIDTGVSPDQANLGSAFNQGVSSGRTIEKIATYPGGTPADVCGHGTKMAGVIAAPRGVNGSSAGIAYNCNLLTVHAAENVVILSSESTQGISDAYVLGGDNAAVKIISMSMGTIFEAGQITDAVNYASNKGKLLFCAAGTSNSFFGPLLGVVYPAYLPSVLAVTGVTESITTACEDCHTGSQVAFTVIMEKNGTRRNPLTTTATGNDPNTVGGSSVATASAAGIAALVWSKYPSYPKDSIVARMKRAASNYPNRNSKLGWGYVNVAQAVGN</sequence>
<accession>A0A365XWW8</accession>
<comment type="similarity">
    <text evidence="1 5">Belongs to the peptidase S8 family.</text>
</comment>
<dbReference type="PANTHER" id="PTHR43806">
    <property type="entry name" value="PEPTIDASE S8"/>
    <property type="match status" value="1"/>
</dbReference>
<dbReference type="Pfam" id="PF00082">
    <property type="entry name" value="Peptidase_S8"/>
    <property type="match status" value="1"/>
</dbReference>
<name>A0A365XWW8_9BACT</name>
<feature type="active site" description="Charge relay system" evidence="5">
    <location>
        <position position="458"/>
    </location>
</feature>
<gene>
    <name evidence="7" type="ORF">DF182_30155</name>
</gene>
<dbReference type="InterPro" id="IPR050131">
    <property type="entry name" value="Peptidase_S8_subtilisin-like"/>
</dbReference>
<dbReference type="PROSITE" id="PS51257">
    <property type="entry name" value="PROKAR_LIPOPROTEIN"/>
    <property type="match status" value="1"/>
</dbReference>
<feature type="active site" description="Charge relay system" evidence="5">
    <location>
        <position position="287"/>
    </location>
</feature>
<dbReference type="InterPro" id="IPR015500">
    <property type="entry name" value="Peptidase_S8_subtilisin-rel"/>
</dbReference>
<evidence type="ECO:0000313" key="8">
    <source>
        <dbReference type="Proteomes" id="UP000253410"/>
    </source>
</evidence>
<comment type="caution">
    <text evidence="7">The sequence shown here is derived from an EMBL/GenBank/DDBJ whole genome shotgun (WGS) entry which is preliminary data.</text>
</comment>